<dbReference type="EMBL" id="JAPFFJ010000003">
    <property type="protein sequence ID" value="KAJ6431554.1"/>
    <property type="molecule type" value="Genomic_DNA"/>
</dbReference>
<dbReference type="AlphaFoldDB" id="A0AAD6KZL7"/>
<name>A0AAD6KZL7_9ROSI</name>
<protein>
    <submittedName>
        <fullName evidence="1">Uncharacterized protein</fullName>
    </submittedName>
</protein>
<organism evidence="1 2">
    <name type="scientific">Salix udensis</name>
    <dbReference type="NCBI Taxonomy" id="889485"/>
    <lineage>
        <taxon>Eukaryota</taxon>
        <taxon>Viridiplantae</taxon>
        <taxon>Streptophyta</taxon>
        <taxon>Embryophyta</taxon>
        <taxon>Tracheophyta</taxon>
        <taxon>Spermatophyta</taxon>
        <taxon>Magnoliopsida</taxon>
        <taxon>eudicotyledons</taxon>
        <taxon>Gunneridae</taxon>
        <taxon>Pentapetalae</taxon>
        <taxon>rosids</taxon>
        <taxon>fabids</taxon>
        <taxon>Malpighiales</taxon>
        <taxon>Salicaceae</taxon>
        <taxon>Saliceae</taxon>
        <taxon>Salix</taxon>
    </lineage>
</organism>
<accession>A0AAD6KZL7</accession>
<evidence type="ECO:0000313" key="1">
    <source>
        <dbReference type="EMBL" id="KAJ6431554.1"/>
    </source>
</evidence>
<feature type="non-terminal residue" evidence="1">
    <location>
        <position position="54"/>
    </location>
</feature>
<keyword evidence="2" id="KW-1185">Reference proteome</keyword>
<dbReference type="Proteomes" id="UP001162972">
    <property type="component" value="Chromosome 10"/>
</dbReference>
<gene>
    <name evidence="1" type="ORF">OIU84_018937</name>
</gene>
<reference evidence="1 2" key="1">
    <citation type="journal article" date="2023" name="Int. J. Mol. Sci.">
        <title>De Novo Assembly and Annotation of 11 Diverse Shrub Willow (Salix) Genomes Reveals Novel Gene Organization in Sex-Linked Regions.</title>
        <authorList>
            <person name="Hyden B."/>
            <person name="Feng K."/>
            <person name="Yates T.B."/>
            <person name="Jawdy S."/>
            <person name="Cereghino C."/>
            <person name="Smart L.B."/>
            <person name="Muchero W."/>
        </authorList>
    </citation>
    <scope>NUCLEOTIDE SEQUENCE [LARGE SCALE GENOMIC DNA]</scope>
    <source>
        <tissue evidence="1">Shoot tip</tissue>
    </source>
</reference>
<evidence type="ECO:0000313" key="2">
    <source>
        <dbReference type="Proteomes" id="UP001162972"/>
    </source>
</evidence>
<sequence>MSVELNYMSVEDGKGWKWFIKIESITLFLFGSSSPGPGLDRVAIADLSRFSLCY</sequence>
<proteinExistence type="predicted"/>
<comment type="caution">
    <text evidence="1">The sequence shown here is derived from an EMBL/GenBank/DDBJ whole genome shotgun (WGS) entry which is preliminary data.</text>
</comment>